<gene>
    <name evidence="1" type="ORF">CP98_02945</name>
</gene>
<comment type="caution">
    <text evidence="1">The sequence shown here is derived from an EMBL/GenBank/DDBJ whole genome shotgun (WGS) entry which is preliminary data.</text>
</comment>
<dbReference type="InterPro" id="IPR011990">
    <property type="entry name" value="TPR-like_helical_dom_sf"/>
</dbReference>
<sequence>MFALLLLVQAASPDIVVTGQRLVEEQAKCVRGECTPLRDAQATIALAEQQFRNGEYVHAKGLLAAAISRNKNKGAEAPRAVAAIYEAMATVSLHEGDQDDYRRAVAGQVKTLRDNLPADDVAVQASATALGDMWIKLGRYRQAESTFRGIEEQALAEGQAYPAMMAGMKRVWLAGALGKVREANMMLDALEQRPIAQEPGFRTALRVVRLRLAVRAGNDAEITRLAGTIAADQSGPPVLVWQPPYPGDAMAEASNNVRAFGGVDVTSVRSTDVASIQWVDVGFWVRPDGHIEEAEILRGSRAPAWAPAILKQVEGRRYAASAKVGEEDGPGSYRIERVTRKNLYATPIGSNIRRRVPAPGFEILDLTASEAAMSPPGE</sequence>
<name>A0A084EJG6_SPHYA</name>
<evidence type="ECO:0000313" key="2">
    <source>
        <dbReference type="Proteomes" id="UP000028534"/>
    </source>
</evidence>
<evidence type="ECO:0008006" key="3">
    <source>
        <dbReference type="Google" id="ProtNLM"/>
    </source>
</evidence>
<dbReference type="AlphaFoldDB" id="A0A084EJG6"/>
<organism evidence="1 2">
    <name type="scientific">Sphingobium yanoikuyae</name>
    <name type="common">Sphingomonas yanoikuyae</name>
    <dbReference type="NCBI Taxonomy" id="13690"/>
    <lineage>
        <taxon>Bacteria</taxon>
        <taxon>Pseudomonadati</taxon>
        <taxon>Pseudomonadota</taxon>
        <taxon>Alphaproteobacteria</taxon>
        <taxon>Sphingomonadales</taxon>
        <taxon>Sphingomonadaceae</taxon>
        <taxon>Sphingobium</taxon>
    </lineage>
</organism>
<protein>
    <recommendedName>
        <fullName evidence="3">Tetratricopeptide repeat protein</fullName>
    </recommendedName>
</protein>
<dbReference type="PATRIC" id="fig|13690.10.peg.3023"/>
<dbReference type="eggNOG" id="ENOG5031BFJ">
    <property type="taxonomic scope" value="Bacteria"/>
</dbReference>
<evidence type="ECO:0000313" key="1">
    <source>
        <dbReference type="EMBL" id="KEZ18108.1"/>
    </source>
</evidence>
<dbReference type="RefSeq" id="WP_037520423.1">
    <property type="nucleotide sequence ID" value="NZ_JGVR01000018.1"/>
</dbReference>
<dbReference type="EMBL" id="JGVR01000018">
    <property type="protein sequence ID" value="KEZ18108.1"/>
    <property type="molecule type" value="Genomic_DNA"/>
</dbReference>
<dbReference type="Proteomes" id="UP000028534">
    <property type="component" value="Unassembled WGS sequence"/>
</dbReference>
<accession>A0A084EJG6</accession>
<proteinExistence type="predicted"/>
<reference evidence="1 2" key="1">
    <citation type="submission" date="2014-03" db="EMBL/GenBank/DDBJ databases">
        <title>Genome sequence of Sphingobium yanoikuyae B1.</title>
        <authorList>
            <person name="Gan H.M."/>
            <person name="Gan H.Y."/>
            <person name="Savka M.A."/>
        </authorList>
    </citation>
    <scope>NUCLEOTIDE SEQUENCE [LARGE SCALE GENOMIC DNA]</scope>
    <source>
        <strain evidence="1 2">B1</strain>
    </source>
</reference>
<dbReference type="Gene3D" id="1.25.40.10">
    <property type="entry name" value="Tetratricopeptide repeat domain"/>
    <property type="match status" value="1"/>
</dbReference>